<reference evidence="2 3" key="1">
    <citation type="submission" date="2020-08" db="EMBL/GenBank/DDBJ databases">
        <authorList>
            <person name="Liu C."/>
            <person name="Sun Q."/>
        </authorList>
    </citation>
    <scope>NUCLEOTIDE SEQUENCE [LARGE SCALE GENOMIC DNA]</scope>
    <source>
        <strain evidence="2 3">NSJ-59</strain>
    </source>
</reference>
<sequence>MEKGRDEELVCPVCKQYYFEFTNDFDICPVCGWENDGVQNDMPDYKGGANKMSLNEAREAYKQGRKVE</sequence>
<protein>
    <recommendedName>
        <fullName evidence="1">Cysteine-rich CPCC domain-containing protein</fullName>
    </recommendedName>
</protein>
<dbReference type="InterPro" id="IPR025983">
    <property type="entry name" value="Cys_rich_CPCC"/>
</dbReference>
<name>A0ABR6VKB9_9FIRM</name>
<proteinExistence type="predicted"/>
<dbReference type="Proteomes" id="UP000606870">
    <property type="component" value="Unassembled WGS sequence"/>
</dbReference>
<accession>A0ABR6VKB9</accession>
<evidence type="ECO:0000313" key="3">
    <source>
        <dbReference type="Proteomes" id="UP000606870"/>
    </source>
</evidence>
<feature type="domain" description="Cysteine-rich CPCC" evidence="1">
    <location>
        <begin position="10"/>
        <end position="63"/>
    </location>
</feature>
<keyword evidence="3" id="KW-1185">Reference proteome</keyword>
<comment type="caution">
    <text evidence="2">The sequence shown here is derived from an EMBL/GenBank/DDBJ whole genome shotgun (WGS) entry which is preliminary data.</text>
</comment>
<dbReference type="RefSeq" id="WP_186504309.1">
    <property type="nucleotide sequence ID" value="NZ_JACOGK010000039.1"/>
</dbReference>
<gene>
    <name evidence="2" type="ORF">H8J70_10825</name>
</gene>
<evidence type="ECO:0000259" key="1">
    <source>
        <dbReference type="Pfam" id="PF14206"/>
    </source>
</evidence>
<dbReference type="Pfam" id="PF14206">
    <property type="entry name" value="Cys_rich_CPCC"/>
    <property type="match status" value="1"/>
</dbReference>
<organism evidence="2 3">
    <name type="scientific">Megasphaera hominis</name>
    <dbReference type="NCBI Taxonomy" id="159836"/>
    <lineage>
        <taxon>Bacteria</taxon>
        <taxon>Bacillati</taxon>
        <taxon>Bacillota</taxon>
        <taxon>Negativicutes</taxon>
        <taxon>Veillonellales</taxon>
        <taxon>Veillonellaceae</taxon>
        <taxon>Megasphaera</taxon>
    </lineage>
</organism>
<evidence type="ECO:0000313" key="2">
    <source>
        <dbReference type="EMBL" id="MBC3537734.1"/>
    </source>
</evidence>
<dbReference type="EMBL" id="JACOGK010000039">
    <property type="protein sequence ID" value="MBC3537734.1"/>
    <property type="molecule type" value="Genomic_DNA"/>
</dbReference>